<reference evidence="2" key="1">
    <citation type="submission" date="2016-11" db="EMBL/GenBank/DDBJ databases">
        <authorList>
            <person name="Varghese N."/>
            <person name="Submissions S."/>
        </authorList>
    </citation>
    <scope>NUCLEOTIDE SEQUENCE [LARGE SCALE GENOMIC DNA]</scope>
    <source>
        <strain evidence="2">DSM 22638</strain>
    </source>
</reference>
<dbReference type="Gene3D" id="3.50.50.60">
    <property type="entry name" value="FAD/NAD(P)-binding domain"/>
    <property type="match status" value="1"/>
</dbReference>
<dbReference type="Proteomes" id="UP000184532">
    <property type="component" value="Unassembled WGS sequence"/>
</dbReference>
<evidence type="ECO:0000313" key="2">
    <source>
        <dbReference type="Proteomes" id="UP000184532"/>
    </source>
</evidence>
<gene>
    <name evidence="1" type="ORF">SAMN04488116_2416</name>
</gene>
<dbReference type="Pfam" id="PF05834">
    <property type="entry name" value="Lycopene_cycl"/>
    <property type="match status" value="1"/>
</dbReference>
<dbReference type="InterPro" id="IPR036188">
    <property type="entry name" value="FAD/NAD-bd_sf"/>
</dbReference>
<dbReference type="SUPFAM" id="SSF51905">
    <property type="entry name" value="FAD/NAD(P)-binding domain"/>
    <property type="match status" value="1"/>
</dbReference>
<sequence>MSHYDYIIIGGGAAGLLLADILGRDTFFSSKQILIIEKNAKTQNDRTWCFWEHGNGDFEPLLHRKWSTIKFAGQDLDLSTSILPYRYKMLRGKDFYSHFLSQMETYSNVSWIQDEVLEVDESQSKVNIKTQNGAYTADQVFGSIPDFKAVANQNKYPLLQQHFLGWFVKTKETVFQPEEATFMDFSIPQKGNTRFMYVLPFSETEALLEYTLFSETLLEKSEYENAIKDYIQHKLGGVGYEILEVEQGSIPMTCYPFHHKNSERIFHLGIAGGWAKPSTGFTFYNTHRNVKQLVATLKQGSSLKRFYRRDRFWFYDLLLLDILYEKNHLGGAIFESMFKKRKASLILKFLGNETSFWEDLKIISACPKKPFLRALLRRLF</sequence>
<evidence type="ECO:0000313" key="1">
    <source>
        <dbReference type="EMBL" id="SHG75823.1"/>
    </source>
</evidence>
<dbReference type="EMBL" id="FQWL01000003">
    <property type="protein sequence ID" value="SHG75823.1"/>
    <property type="molecule type" value="Genomic_DNA"/>
</dbReference>
<proteinExistence type="predicted"/>
<organism evidence="1 2">
    <name type="scientific">Flagellimonas flava</name>
    <dbReference type="NCBI Taxonomy" id="570519"/>
    <lineage>
        <taxon>Bacteria</taxon>
        <taxon>Pseudomonadati</taxon>
        <taxon>Bacteroidota</taxon>
        <taxon>Flavobacteriia</taxon>
        <taxon>Flavobacteriales</taxon>
        <taxon>Flavobacteriaceae</taxon>
        <taxon>Flagellimonas</taxon>
    </lineage>
</organism>
<dbReference type="RefSeq" id="WP_073179848.1">
    <property type="nucleotide sequence ID" value="NZ_FQWL01000003.1"/>
</dbReference>
<keyword evidence="2" id="KW-1185">Reference proteome</keyword>
<protein>
    <submittedName>
        <fullName evidence="1">Lycopene beta-cyclase</fullName>
    </submittedName>
</protein>
<accession>A0A1M5MGK0</accession>
<dbReference type="OrthoDB" id="24355at2"/>
<dbReference type="AlphaFoldDB" id="A0A1M5MGK0"/>
<dbReference type="STRING" id="570519.SAMN04488116_2416"/>
<name>A0A1M5MGK0_9FLAO</name>